<gene>
    <name evidence="14" type="ORF">GSOID_T00030576001</name>
</gene>
<feature type="signal peptide" evidence="11">
    <location>
        <begin position="1"/>
        <end position="22"/>
    </location>
</feature>
<dbReference type="PROSITE" id="PS50070">
    <property type="entry name" value="KRINGLE_2"/>
    <property type="match status" value="2"/>
</dbReference>
<dbReference type="GO" id="GO:0006508">
    <property type="term" value="P:proteolysis"/>
    <property type="evidence" value="ECO:0007669"/>
    <property type="project" value="UniProtKB-KW"/>
</dbReference>
<dbReference type="Pfam" id="PF00089">
    <property type="entry name" value="Trypsin"/>
    <property type="match status" value="1"/>
</dbReference>
<keyword evidence="7" id="KW-1015">Disulfide bond</keyword>
<keyword evidence="4 10" id="KW-0645">Protease</keyword>
<evidence type="ECO:0000256" key="7">
    <source>
        <dbReference type="ARBA" id="ARBA00023157"/>
    </source>
</evidence>
<evidence type="ECO:0000313" key="14">
    <source>
        <dbReference type="EMBL" id="CBY32162.1"/>
    </source>
</evidence>
<dbReference type="Proteomes" id="UP000011014">
    <property type="component" value="Unassembled WGS sequence"/>
</dbReference>
<dbReference type="PROSITE" id="PS50240">
    <property type="entry name" value="TRYPSIN_DOM"/>
    <property type="match status" value="1"/>
</dbReference>
<dbReference type="InterPro" id="IPR018114">
    <property type="entry name" value="TRYPSIN_HIS"/>
</dbReference>
<dbReference type="PROSITE" id="PS00134">
    <property type="entry name" value="TRYPSIN_HIS"/>
    <property type="match status" value="1"/>
</dbReference>
<dbReference type="PANTHER" id="PTHR24264:SF54">
    <property type="entry name" value="PEPTIDASE S1 DOMAIN-CONTAINING PROTEIN"/>
    <property type="match status" value="1"/>
</dbReference>
<dbReference type="FunFam" id="2.40.10.10:FF:000068">
    <property type="entry name" value="transmembrane protease serine 2"/>
    <property type="match status" value="1"/>
</dbReference>
<evidence type="ECO:0000256" key="5">
    <source>
        <dbReference type="ARBA" id="ARBA00022801"/>
    </source>
</evidence>
<dbReference type="InterPro" id="IPR009003">
    <property type="entry name" value="Peptidase_S1_PA"/>
</dbReference>
<dbReference type="InterPro" id="IPR000001">
    <property type="entry name" value="Kringle"/>
</dbReference>
<dbReference type="InterPro" id="IPR013806">
    <property type="entry name" value="Kringle-like"/>
</dbReference>
<keyword evidence="2" id="KW-0964">Secreted</keyword>
<feature type="domain" description="Kringle" evidence="12">
    <location>
        <begin position="33"/>
        <end position="111"/>
    </location>
</feature>
<feature type="domain" description="Kringle" evidence="12">
    <location>
        <begin position="120"/>
        <end position="184"/>
    </location>
</feature>
<evidence type="ECO:0000256" key="11">
    <source>
        <dbReference type="SAM" id="SignalP"/>
    </source>
</evidence>
<evidence type="ECO:0008006" key="15">
    <source>
        <dbReference type="Google" id="ProtNLM"/>
    </source>
</evidence>
<dbReference type="PROSITE" id="PS00135">
    <property type="entry name" value="TRYPSIN_SER"/>
    <property type="match status" value="1"/>
</dbReference>
<evidence type="ECO:0000256" key="3">
    <source>
        <dbReference type="ARBA" id="ARBA00022572"/>
    </source>
</evidence>
<evidence type="ECO:0000256" key="4">
    <source>
        <dbReference type="ARBA" id="ARBA00022670"/>
    </source>
</evidence>
<dbReference type="GO" id="GO:0005615">
    <property type="term" value="C:extracellular space"/>
    <property type="evidence" value="ECO:0007669"/>
    <property type="project" value="TreeGrafter"/>
</dbReference>
<dbReference type="SMART" id="SM00020">
    <property type="entry name" value="Tryp_SPc"/>
    <property type="match status" value="1"/>
</dbReference>
<dbReference type="Gene3D" id="2.40.20.10">
    <property type="entry name" value="Plasminogen Kringle 4"/>
    <property type="match status" value="2"/>
</dbReference>
<comment type="subcellular location">
    <subcellularLocation>
        <location evidence="1">Secreted</location>
    </subcellularLocation>
</comment>
<dbReference type="InterPro" id="IPR050127">
    <property type="entry name" value="Serine_Proteases_S1"/>
</dbReference>
<evidence type="ECO:0000256" key="8">
    <source>
        <dbReference type="ARBA" id="ARBA00024195"/>
    </source>
</evidence>
<keyword evidence="3 9" id="KW-0420">Kringle</keyword>
<evidence type="ECO:0000256" key="10">
    <source>
        <dbReference type="RuleBase" id="RU363034"/>
    </source>
</evidence>
<keyword evidence="6 10" id="KW-0720">Serine protease</keyword>
<protein>
    <recommendedName>
        <fullName evidence="15">Plasminogen</fullName>
    </recommendedName>
</protein>
<sequence length="434" mass="48582">MSFNKKIIVKFFISSISVIVNCQEWSCSEERITISGKTCQRWDTNYPHRIDAGPSAPWHNLCCKKLNEIYKRNQLKDGDPGAHWCYTTDSETERQDCAENKNISTTRTQSCDCWEYSTAYNGNKSSTKSGKECVNWKKVRNALPLPHGSWNHNFCRNPDFHHAGPWCYTSKYSAAWEECGVEHCSSYRFPENSTSATELQGILSGRKAMRQTLPWQVLIRGRNLCGGTLVSMKHIISAAHCFQNNAETYAYGIISAGHISRTRTSSFAEPQRQERNFGKYIPHKSYNPSTNSNDICIIVVDRPFQFNEFVRPACLPEFKAKRNAGCIVSGFGSEEFGGTMSDRLLMQVVEVRSRNYCKNQLHAPDQFDNSMLCAGGIEGVDSCGGDSGGPLVCHANGKYTLYGVVSFGYGCGAAIPGVYADAFALRKWIKSNIV</sequence>
<keyword evidence="11" id="KW-0732">Signal</keyword>
<evidence type="ECO:0000256" key="9">
    <source>
        <dbReference type="PROSITE-ProRule" id="PRU00121"/>
    </source>
</evidence>
<organism evidence="14">
    <name type="scientific">Oikopleura dioica</name>
    <name type="common">Tunicate</name>
    <dbReference type="NCBI Taxonomy" id="34765"/>
    <lineage>
        <taxon>Eukaryota</taxon>
        <taxon>Metazoa</taxon>
        <taxon>Chordata</taxon>
        <taxon>Tunicata</taxon>
        <taxon>Appendicularia</taxon>
        <taxon>Copelata</taxon>
        <taxon>Oikopleuridae</taxon>
        <taxon>Oikopleura</taxon>
    </lineage>
</organism>
<dbReference type="InterPro" id="IPR001314">
    <property type="entry name" value="Peptidase_S1A"/>
</dbReference>
<evidence type="ECO:0000256" key="2">
    <source>
        <dbReference type="ARBA" id="ARBA00022525"/>
    </source>
</evidence>
<dbReference type="FunFam" id="2.40.10.10:FF:000002">
    <property type="entry name" value="Transmembrane protease serine"/>
    <property type="match status" value="1"/>
</dbReference>
<accession>E4Y9C5</accession>
<comment type="caution">
    <text evidence="9">Lacks conserved residue(s) required for the propagation of feature annotation.</text>
</comment>
<comment type="similarity">
    <text evidence="8">Belongs to the peptidase S1 family. CLIP subfamily.</text>
</comment>
<dbReference type="PROSITE" id="PS00021">
    <property type="entry name" value="KRINGLE_1"/>
    <property type="match status" value="1"/>
</dbReference>
<dbReference type="EMBL" id="FN654336">
    <property type="protein sequence ID" value="CBY32162.1"/>
    <property type="molecule type" value="Genomic_DNA"/>
</dbReference>
<reference evidence="14" key="1">
    <citation type="journal article" date="2010" name="Science">
        <title>Plasticity of animal genome architecture unmasked by rapid evolution of a pelagic tunicate.</title>
        <authorList>
            <person name="Denoeud F."/>
            <person name="Henriet S."/>
            <person name="Mungpakdee S."/>
            <person name="Aury J.M."/>
            <person name="Da Silva C."/>
            <person name="Brinkmann H."/>
            <person name="Mikhaleva J."/>
            <person name="Olsen L.C."/>
            <person name="Jubin C."/>
            <person name="Canestro C."/>
            <person name="Bouquet J.M."/>
            <person name="Danks G."/>
            <person name="Poulain J."/>
            <person name="Campsteijn C."/>
            <person name="Adamski M."/>
            <person name="Cross I."/>
            <person name="Yadetie F."/>
            <person name="Muffato M."/>
            <person name="Louis A."/>
            <person name="Butcher S."/>
            <person name="Tsagkogeorga G."/>
            <person name="Konrad A."/>
            <person name="Singh S."/>
            <person name="Jensen M.F."/>
            <person name="Cong E.H."/>
            <person name="Eikeseth-Otteraa H."/>
            <person name="Noel B."/>
            <person name="Anthouard V."/>
            <person name="Porcel B.M."/>
            <person name="Kachouri-Lafond R."/>
            <person name="Nishino A."/>
            <person name="Ugolini M."/>
            <person name="Chourrout P."/>
            <person name="Nishida H."/>
            <person name="Aasland R."/>
            <person name="Huzurbazar S."/>
            <person name="Westhof E."/>
            <person name="Delsuc F."/>
            <person name="Lehrach H."/>
            <person name="Reinhardt R."/>
            <person name="Weissenbach J."/>
            <person name="Roy S.W."/>
            <person name="Artiguenave F."/>
            <person name="Postlethwait J.H."/>
            <person name="Manak J.R."/>
            <person name="Thompson E.M."/>
            <person name="Jaillon O."/>
            <person name="Du Pasquier L."/>
            <person name="Boudinot P."/>
            <person name="Liberles D.A."/>
            <person name="Volff J.N."/>
            <person name="Philippe H."/>
            <person name="Lenhard B."/>
            <person name="Roest Crollius H."/>
            <person name="Wincker P."/>
            <person name="Chourrout D."/>
        </authorList>
    </citation>
    <scope>NUCLEOTIDE SEQUENCE [LARGE SCALE GENOMIC DNA]</scope>
</reference>
<dbReference type="PANTHER" id="PTHR24264">
    <property type="entry name" value="TRYPSIN-RELATED"/>
    <property type="match status" value="1"/>
</dbReference>
<evidence type="ECO:0000259" key="12">
    <source>
        <dbReference type="PROSITE" id="PS50070"/>
    </source>
</evidence>
<dbReference type="SUPFAM" id="SSF57440">
    <property type="entry name" value="Kringle-like"/>
    <property type="match status" value="2"/>
</dbReference>
<dbReference type="CDD" id="cd00190">
    <property type="entry name" value="Tryp_SPc"/>
    <property type="match status" value="1"/>
</dbReference>
<evidence type="ECO:0000256" key="6">
    <source>
        <dbReference type="ARBA" id="ARBA00022825"/>
    </source>
</evidence>
<dbReference type="SUPFAM" id="SSF50494">
    <property type="entry name" value="Trypsin-like serine proteases"/>
    <property type="match status" value="1"/>
</dbReference>
<dbReference type="Gene3D" id="2.40.10.10">
    <property type="entry name" value="Trypsin-like serine proteases"/>
    <property type="match status" value="1"/>
</dbReference>
<name>E4Y9C5_OIKDI</name>
<dbReference type="InterPro" id="IPR001254">
    <property type="entry name" value="Trypsin_dom"/>
</dbReference>
<dbReference type="Pfam" id="PF00051">
    <property type="entry name" value="Kringle"/>
    <property type="match status" value="1"/>
</dbReference>
<dbReference type="SMART" id="SM00130">
    <property type="entry name" value="KR"/>
    <property type="match status" value="1"/>
</dbReference>
<dbReference type="AlphaFoldDB" id="E4Y9C5"/>
<proteinExistence type="inferred from homology"/>
<dbReference type="InterPro" id="IPR043504">
    <property type="entry name" value="Peptidase_S1_PA_chymotrypsin"/>
</dbReference>
<evidence type="ECO:0000256" key="1">
    <source>
        <dbReference type="ARBA" id="ARBA00004613"/>
    </source>
</evidence>
<feature type="chain" id="PRO_5003193317" description="Plasminogen" evidence="11">
    <location>
        <begin position="23"/>
        <end position="434"/>
    </location>
</feature>
<dbReference type="InterPro" id="IPR038178">
    <property type="entry name" value="Kringle_sf"/>
</dbReference>
<dbReference type="InterPro" id="IPR018056">
    <property type="entry name" value="Kringle_CS"/>
</dbReference>
<dbReference type="PRINTS" id="PR00722">
    <property type="entry name" value="CHYMOTRYPSIN"/>
</dbReference>
<dbReference type="GO" id="GO:0004252">
    <property type="term" value="F:serine-type endopeptidase activity"/>
    <property type="evidence" value="ECO:0007669"/>
    <property type="project" value="InterPro"/>
</dbReference>
<keyword evidence="5 10" id="KW-0378">Hydrolase</keyword>
<evidence type="ECO:0000259" key="13">
    <source>
        <dbReference type="PROSITE" id="PS50240"/>
    </source>
</evidence>
<feature type="domain" description="Peptidase S1" evidence="13">
    <location>
        <begin position="202"/>
        <end position="434"/>
    </location>
</feature>
<dbReference type="PRINTS" id="PR00018">
    <property type="entry name" value="KRINGLE"/>
</dbReference>
<dbReference type="InterPro" id="IPR033116">
    <property type="entry name" value="TRYPSIN_SER"/>
</dbReference>